<name>A0ABT9I4R6_9GAMM</name>
<protein>
    <submittedName>
        <fullName evidence="1">Uncharacterized protein</fullName>
    </submittedName>
</protein>
<proteinExistence type="predicted"/>
<comment type="caution">
    <text evidence="1">The sequence shown here is derived from an EMBL/GenBank/DDBJ whole genome shotgun (WGS) entry which is preliminary data.</text>
</comment>
<evidence type="ECO:0000313" key="1">
    <source>
        <dbReference type="EMBL" id="MDP5138402.1"/>
    </source>
</evidence>
<dbReference type="EMBL" id="JAPJDZ010000151">
    <property type="protein sequence ID" value="MDP5138402.1"/>
    <property type="molecule type" value="Genomic_DNA"/>
</dbReference>
<keyword evidence="2" id="KW-1185">Reference proteome</keyword>
<reference evidence="1 2" key="1">
    <citation type="submission" date="2022-11" db="EMBL/GenBank/DDBJ databases">
        <title>Viruses from the air-sea interface of a natural surface slick.</title>
        <authorList>
            <person name="Rahlff J."/>
            <person name="Holmfeldt K."/>
        </authorList>
    </citation>
    <scope>NUCLEOTIDE SEQUENCE [LARGE SCALE GENOMIC DNA]</scope>
    <source>
        <strain evidence="1 2">SMS4</strain>
    </source>
</reference>
<dbReference type="RefSeq" id="WP_305977537.1">
    <property type="nucleotide sequence ID" value="NZ_JAPJDZ010000151.1"/>
</dbReference>
<dbReference type="Proteomes" id="UP001231109">
    <property type="component" value="Unassembled WGS sequence"/>
</dbReference>
<evidence type="ECO:0000313" key="2">
    <source>
        <dbReference type="Proteomes" id="UP001231109"/>
    </source>
</evidence>
<accession>A0ABT9I4R6</accession>
<gene>
    <name evidence="1" type="ORF">ORJ04_20850</name>
</gene>
<organism evidence="1 2">
    <name type="scientific">Rheinheimera baltica</name>
    <dbReference type="NCBI Taxonomy" id="67576"/>
    <lineage>
        <taxon>Bacteria</taxon>
        <taxon>Pseudomonadati</taxon>
        <taxon>Pseudomonadota</taxon>
        <taxon>Gammaproteobacteria</taxon>
        <taxon>Chromatiales</taxon>
        <taxon>Chromatiaceae</taxon>
        <taxon>Rheinheimera</taxon>
    </lineage>
</organism>
<sequence>MTYLNTDALPAYYVVEAVVQDPVMTDYTRFVISAPNTLIILSKIVADKRISSKEDEPGLWLEQAEFPLIALPWVVKTIEVKFWQLPSQGGLPNDVLHVDGGFAGEELKIKHIPKCSDDGEKGIKLQNLSRITVNGRGTSQSVLLPNKLLQQSGLLQMFKNLCSKNNLPYPDVK</sequence>